<evidence type="ECO:0000313" key="3">
    <source>
        <dbReference type="EMBL" id="TYB30485.1"/>
    </source>
</evidence>
<dbReference type="Pfam" id="PF00403">
    <property type="entry name" value="HMA"/>
    <property type="match status" value="1"/>
</dbReference>
<gene>
    <name evidence="3" type="ORF">FXF47_09005</name>
</gene>
<dbReference type="SUPFAM" id="SSF55008">
    <property type="entry name" value="HMA, heavy metal-associated domain"/>
    <property type="match status" value="1"/>
</dbReference>
<evidence type="ECO:0000256" key="1">
    <source>
        <dbReference type="ARBA" id="ARBA00022723"/>
    </source>
</evidence>
<name>A0A5D0MF18_9BACT</name>
<organism evidence="3 4">
    <name type="scientific">Candidatus Mcinerneyibacterium aminivorans</name>
    <dbReference type="NCBI Taxonomy" id="2703815"/>
    <lineage>
        <taxon>Bacteria</taxon>
        <taxon>Candidatus Macinerneyibacteriota</taxon>
        <taxon>Candidatus Mcinerneyibacteria</taxon>
        <taxon>Candidatus Mcinerneyibacteriales</taxon>
        <taxon>Candidatus Mcinerneyibacteriaceae</taxon>
        <taxon>Candidatus Mcinerneyibacterium</taxon>
    </lineage>
</organism>
<dbReference type="InterPro" id="IPR017969">
    <property type="entry name" value="Heavy-metal-associated_CS"/>
</dbReference>
<dbReference type="GO" id="GO:0006825">
    <property type="term" value="P:copper ion transport"/>
    <property type="evidence" value="ECO:0007669"/>
    <property type="project" value="InterPro"/>
</dbReference>
<dbReference type="GO" id="GO:0005507">
    <property type="term" value="F:copper ion binding"/>
    <property type="evidence" value="ECO:0007669"/>
    <property type="project" value="InterPro"/>
</dbReference>
<dbReference type="EMBL" id="VSIX01000131">
    <property type="protein sequence ID" value="TYB30485.1"/>
    <property type="molecule type" value="Genomic_DNA"/>
</dbReference>
<reference evidence="3" key="1">
    <citation type="submission" date="2019-08" db="EMBL/GenBank/DDBJ databases">
        <title>Genomic characterization of a novel candidate phylum (ARYD3) from a high temperature, high salinity tertiary oil reservoir in north central Oklahoma, USA.</title>
        <authorList>
            <person name="Youssef N.H."/>
            <person name="Yadav A."/>
            <person name="Elshahed M.S."/>
        </authorList>
    </citation>
    <scope>NUCLEOTIDE SEQUENCE [LARGE SCALE GENOMIC DNA]</scope>
    <source>
        <strain evidence="3">ARYD3</strain>
    </source>
</reference>
<dbReference type="PROSITE" id="PS01047">
    <property type="entry name" value="HMA_1"/>
    <property type="match status" value="1"/>
</dbReference>
<evidence type="ECO:0000259" key="2">
    <source>
        <dbReference type="PROSITE" id="PS50846"/>
    </source>
</evidence>
<dbReference type="FunFam" id="3.30.70.100:FF:000005">
    <property type="entry name" value="Copper-exporting P-type ATPase A"/>
    <property type="match status" value="1"/>
</dbReference>
<accession>A0A5D0MF18</accession>
<protein>
    <submittedName>
        <fullName evidence="3">Heavy-metal-associated domain-containing protein</fullName>
    </submittedName>
</protein>
<dbReference type="AlphaFoldDB" id="A0A5D0MF18"/>
<evidence type="ECO:0000313" key="4">
    <source>
        <dbReference type="Proteomes" id="UP000324143"/>
    </source>
</evidence>
<dbReference type="InterPro" id="IPR000428">
    <property type="entry name" value="Cu-bd"/>
</dbReference>
<keyword evidence="1" id="KW-0479">Metal-binding</keyword>
<dbReference type="Gene3D" id="3.30.70.100">
    <property type="match status" value="1"/>
</dbReference>
<dbReference type="Proteomes" id="UP000324143">
    <property type="component" value="Unassembled WGS sequence"/>
</dbReference>
<dbReference type="PRINTS" id="PR00944">
    <property type="entry name" value="CUEXPORT"/>
</dbReference>
<comment type="caution">
    <text evidence="3">The sequence shown here is derived from an EMBL/GenBank/DDBJ whole genome shotgun (WGS) entry which is preliminary data.</text>
</comment>
<dbReference type="CDD" id="cd00371">
    <property type="entry name" value="HMA"/>
    <property type="match status" value="1"/>
</dbReference>
<sequence>MENTYKVKGMTCQHCKKTVEKALTSLKGVEKAAVNLKNETVKVTHDQSATFEKMKQIVKNAGYKLKQN</sequence>
<dbReference type="PROSITE" id="PS50846">
    <property type="entry name" value="HMA_2"/>
    <property type="match status" value="1"/>
</dbReference>
<dbReference type="InterPro" id="IPR036163">
    <property type="entry name" value="HMA_dom_sf"/>
</dbReference>
<feature type="domain" description="HMA" evidence="2">
    <location>
        <begin position="1"/>
        <end position="66"/>
    </location>
</feature>
<keyword evidence="4" id="KW-1185">Reference proteome</keyword>
<dbReference type="InterPro" id="IPR006121">
    <property type="entry name" value="HMA_dom"/>
</dbReference>
<proteinExistence type="predicted"/>